<dbReference type="PRINTS" id="PR00090">
    <property type="entry name" value="RNGDIOXGNASE"/>
</dbReference>
<dbReference type="AlphaFoldDB" id="A0A168KRZ8"/>
<evidence type="ECO:0000256" key="9">
    <source>
        <dbReference type="ARBA" id="ARBA00023002"/>
    </source>
</evidence>
<evidence type="ECO:0000256" key="4">
    <source>
        <dbReference type="ARBA" id="ARBA00010848"/>
    </source>
</evidence>
<dbReference type="GO" id="GO:0051537">
    <property type="term" value="F:2 iron, 2 sulfur cluster binding"/>
    <property type="evidence" value="ECO:0007669"/>
    <property type="project" value="UniProtKB-KW"/>
</dbReference>
<comment type="cofactor">
    <cofactor evidence="1">
        <name>Fe cation</name>
        <dbReference type="ChEBI" id="CHEBI:24875"/>
    </cofactor>
</comment>
<dbReference type="GO" id="GO:0019285">
    <property type="term" value="P:glycine betaine biosynthetic process from choline"/>
    <property type="evidence" value="ECO:0007669"/>
    <property type="project" value="UniProtKB-UniPathway"/>
</dbReference>
<evidence type="ECO:0000256" key="1">
    <source>
        <dbReference type="ARBA" id="ARBA00001962"/>
    </source>
</evidence>
<dbReference type="STRING" id="1081108.A0A168KRZ8"/>
<evidence type="ECO:0000256" key="2">
    <source>
        <dbReference type="ARBA" id="ARBA00002149"/>
    </source>
</evidence>
<organism evidence="15 16">
    <name type="scientific">Akanthomyces lecanii RCEF 1005</name>
    <dbReference type="NCBI Taxonomy" id="1081108"/>
    <lineage>
        <taxon>Eukaryota</taxon>
        <taxon>Fungi</taxon>
        <taxon>Dikarya</taxon>
        <taxon>Ascomycota</taxon>
        <taxon>Pezizomycotina</taxon>
        <taxon>Sordariomycetes</taxon>
        <taxon>Hypocreomycetidae</taxon>
        <taxon>Hypocreales</taxon>
        <taxon>Cordycipitaceae</taxon>
        <taxon>Akanthomyces</taxon>
        <taxon>Cordyceps confragosa</taxon>
    </lineage>
</organism>
<dbReference type="InterPro" id="IPR036922">
    <property type="entry name" value="Rieske_2Fe-2S_sf"/>
</dbReference>
<evidence type="ECO:0000256" key="7">
    <source>
        <dbReference type="ARBA" id="ARBA00022714"/>
    </source>
</evidence>
<dbReference type="SUPFAM" id="SSF50022">
    <property type="entry name" value="ISP domain"/>
    <property type="match status" value="1"/>
</dbReference>
<keyword evidence="16" id="KW-1185">Reference proteome</keyword>
<protein>
    <recommendedName>
        <fullName evidence="6">Choline monooxygenase, chloroplastic</fullName>
        <ecNumber evidence="5">1.14.15.7</ecNumber>
    </recommendedName>
</protein>
<dbReference type="Pfam" id="PF00355">
    <property type="entry name" value="Rieske"/>
    <property type="match status" value="1"/>
</dbReference>
<name>A0A168KRZ8_CORDF</name>
<evidence type="ECO:0000256" key="13">
    <source>
        <dbReference type="SAM" id="MobiDB-lite"/>
    </source>
</evidence>
<dbReference type="GO" id="GO:0005506">
    <property type="term" value="F:iron ion binding"/>
    <property type="evidence" value="ECO:0007669"/>
    <property type="project" value="InterPro"/>
</dbReference>
<dbReference type="CDD" id="cd03469">
    <property type="entry name" value="Rieske_RO_Alpha_N"/>
    <property type="match status" value="1"/>
</dbReference>
<dbReference type="Proteomes" id="UP000076881">
    <property type="component" value="Unassembled WGS sequence"/>
</dbReference>
<dbReference type="InterPro" id="IPR015879">
    <property type="entry name" value="Ring_hydroxy_dOase_asu_C_dom"/>
</dbReference>
<proteinExistence type="inferred from homology"/>
<comment type="pathway">
    <text evidence="3">Amine and polyamine biosynthesis; betaine biosynthesis via choline pathway; betaine aldehyde from choline (monooxygenase route): step 1/1.</text>
</comment>
<keyword evidence="7" id="KW-0001">2Fe-2S</keyword>
<evidence type="ECO:0000256" key="11">
    <source>
        <dbReference type="ARBA" id="ARBA00023014"/>
    </source>
</evidence>
<dbReference type="Gene3D" id="2.102.10.10">
    <property type="entry name" value="Rieske [2Fe-2S] iron-sulphur domain"/>
    <property type="match status" value="1"/>
</dbReference>
<keyword evidence="9" id="KW-0560">Oxidoreductase</keyword>
<dbReference type="EMBL" id="AZHF01000001">
    <property type="protein sequence ID" value="OAA82064.1"/>
    <property type="molecule type" value="Genomic_DNA"/>
</dbReference>
<keyword evidence="10" id="KW-0408">Iron</keyword>
<evidence type="ECO:0000256" key="3">
    <source>
        <dbReference type="ARBA" id="ARBA00004866"/>
    </source>
</evidence>
<dbReference type="UniPathway" id="UPA00529">
    <property type="reaction ID" value="UER00430"/>
</dbReference>
<dbReference type="Pfam" id="PF00848">
    <property type="entry name" value="Ring_hydroxyl_A"/>
    <property type="match status" value="1"/>
</dbReference>
<evidence type="ECO:0000256" key="6">
    <source>
        <dbReference type="ARBA" id="ARBA00014931"/>
    </source>
</evidence>
<keyword evidence="8" id="KW-0479">Metal-binding</keyword>
<accession>A0A168KRZ8</accession>
<comment type="function">
    <text evidence="2">Catalyzes the first step of the osmoprotectant glycine betaine synthesis.</text>
</comment>
<evidence type="ECO:0000259" key="14">
    <source>
        <dbReference type="PROSITE" id="PS51296"/>
    </source>
</evidence>
<dbReference type="OrthoDB" id="426882at2759"/>
<dbReference type="EC" id="1.14.15.7" evidence="5"/>
<dbReference type="PANTHER" id="PTHR43756:SF5">
    <property type="entry name" value="CHOLINE MONOOXYGENASE, CHLOROPLASTIC"/>
    <property type="match status" value="1"/>
</dbReference>
<keyword evidence="11" id="KW-0411">Iron-sulfur</keyword>
<dbReference type="InterPro" id="IPR017941">
    <property type="entry name" value="Rieske_2Fe-2S"/>
</dbReference>
<reference evidence="15 16" key="1">
    <citation type="journal article" date="2016" name="Genome Biol. Evol.">
        <title>Divergent and convergent evolution of fungal pathogenicity.</title>
        <authorList>
            <person name="Shang Y."/>
            <person name="Xiao G."/>
            <person name="Zheng P."/>
            <person name="Cen K."/>
            <person name="Zhan S."/>
            <person name="Wang C."/>
        </authorList>
    </citation>
    <scope>NUCLEOTIDE SEQUENCE [LARGE SCALE GENOMIC DNA]</scope>
    <source>
        <strain evidence="15 16">RCEF 1005</strain>
    </source>
</reference>
<evidence type="ECO:0000313" key="16">
    <source>
        <dbReference type="Proteomes" id="UP000076881"/>
    </source>
</evidence>
<dbReference type="CDD" id="cd00680">
    <property type="entry name" value="RHO_alpha_C"/>
    <property type="match status" value="1"/>
</dbReference>
<sequence>MSWFRFGKSQSSPQSDGAGEGKVASAALPAAWYRSPAMYELERRAIFSRKWLLVTHKLRFPETGSYVKITEAGYTFFLIRDRQGNIRAHHNICRHRAYPMVEKESGKVSILACKYHGWSYGFDGHLAKAPKYQEVPAFKKEENGLYRIHVHVDALGFVYVNLDADETPSVSWEQDFATVDQQPRLLLFDMSKYTYDHSWEMMGDYNWKVLADNYNECYHCPTGHPALPAVTDLSKYWVETAGTHIQHYSVDKEDPAAKSLGNVSTYYYPNASSTVTPHFFFIQRCVPVSATQTHMEYEVYRHTESADADFVQISDFFKNIMMEDKELCNGAQQNLNGGIFLNGELHPRAEKVMLFTHGPLFFQKLTRNLVTDHYEEEQVTGAEIWPAVPKHIVSETMQKDVDLCNKLDCAANGLGSAELAW</sequence>
<dbReference type="Gene3D" id="3.90.380.10">
    <property type="entry name" value="Naphthalene 1,2-dioxygenase Alpha Subunit, Chain A, domain 1"/>
    <property type="match status" value="2"/>
</dbReference>
<gene>
    <name evidence="15" type="ORF">LEL_01609</name>
</gene>
<evidence type="ECO:0000256" key="12">
    <source>
        <dbReference type="ARBA" id="ARBA00049097"/>
    </source>
</evidence>
<dbReference type="GO" id="GO:0019133">
    <property type="term" value="F:choline monooxygenase activity"/>
    <property type="evidence" value="ECO:0007669"/>
    <property type="project" value="UniProtKB-EC"/>
</dbReference>
<dbReference type="PANTHER" id="PTHR43756">
    <property type="entry name" value="CHOLINE MONOOXYGENASE, CHLOROPLASTIC"/>
    <property type="match status" value="1"/>
</dbReference>
<dbReference type="SUPFAM" id="SSF55961">
    <property type="entry name" value="Bet v1-like"/>
    <property type="match status" value="1"/>
</dbReference>
<feature type="region of interest" description="Disordered" evidence="13">
    <location>
        <begin position="1"/>
        <end position="20"/>
    </location>
</feature>
<dbReference type="InterPro" id="IPR001663">
    <property type="entry name" value="Rng_hydr_dOase-A"/>
</dbReference>
<evidence type="ECO:0000256" key="10">
    <source>
        <dbReference type="ARBA" id="ARBA00023004"/>
    </source>
</evidence>
<comment type="similarity">
    <text evidence="4">Belongs to the choline monooxygenase family.</text>
</comment>
<evidence type="ECO:0000256" key="5">
    <source>
        <dbReference type="ARBA" id="ARBA00012763"/>
    </source>
</evidence>
<dbReference type="PROSITE" id="PS51296">
    <property type="entry name" value="RIESKE"/>
    <property type="match status" value="1"/>
</dbReference>
<comment type="caution">
    <text evidence="15">The sequence shown here is derived from an EMBL/GenBank/DDBJ whole genome shotgun (WGS) entry which is preliminary data.</text>
</comment>
<comment type="catalytic activity">
    <reaction evidence="12">
        <text>choline + 2 reduced [2Fe-2S]-[ferredoxin] + O2 + 2 H(+) = betaine aldehyde hydrate + 2 oxidized [2Fe-2S]-[ferredoxin] + H2O</text>
        <dbReference type="Rhea" id="RHEA:17769"/>
        <dbReference type="Rhea" id="RHEA-COMP:10000"/>
        <dbReference type="Rhea" id="RHEA-COMP:10001"/>
        <dbReference type="ChEBI" id="CHEBI:15354"/>
        <dbReference type="ChEBI" id="CHEBI:15377"/>
        <dbReference type="ChEBI" id="CHEBI:15378"/>
        <dbReference type="ChEBI" id="CHEBI:15379"/>
        <dbReference type="ChEBI" id="CHEBI:15870"/>
        <dbReference type="ChEBI" id="CHEBI:33737"/>
        <dbReference type="ChEBI" id="CHEBI:33738"/>
        <dbReference type="EC" id="1.14.15.7"/>
    </reaction>
</comment>
<evidence type="ECO:0000313" key="15">
    <source>
        <dbReference type="EMBL" id="OAA82064.1"/>
    </source>
</evidence>
<evidence type="ECO:0000256" key="8">
    <source>
        <dbReference type="ARBA" id="ARBA00022723"/>
    </source>
</evidence>
<feature type="domain" description="Rieske" evidence="14">
    <location>
        <begin position="51"/>
        <end position="149"/>
    </location>
</feature>